<reference evidence="1 2" key="1">
    <citation type="submission" date="2021-06" db="EMBL/GenBank/DDBJ databases">
        <title>Caerostris darwini draft genome.</title>
        <authorList>
            <person name="Kono N."/>
            <person name="Arakawa K."/>
        </authorList>
    </citation>
    <scope>NUCLEOTIDE SEQUENCE [LARGE SCALE GENOMIC DNA]</scope>
</reference>
<accession>A0AAV4SED1</accession>
<keyword evidence="2" id="KW-1185">Reference proteome</keyword>
<evidence type="ECO:0000313" key="2">
    <source>
        <dbReference type="Proteomes" id="UP001054837"/>
    </source>
</evidence>
<comment type="caution">
    <text evidence="1">The sequence shown here is derived from an EMBL/GenBank/DDBJ whole genome shotgun (WGS) entry which is preliminary data.</text>
</comment>
<protein>
    <submittedName>
        <fullName evidence="1">Uncharacterized protein</fullName>
    </submittedName>
</protein>
<sequence length="88" mass="10292">MGHSRGRSEIKVRHHLHLLLSKHCTSHSCIPSSEIEEQERKKRHNKKGKLERKIPAKRWLDPVSYDAILRALSLSKLLSPKLERLIRV</sequence>
<dbReference type="EMBL" id="BPLQ01007678">
    <property type="protein sequence ID" value="GIY31536.1"/>
    <property type="molecule type" value="Genomic_DNA"/>
</dbReference>
<name>A0AAV4SED1_9ARAC</name>
<evidence type="ECO:0000313" key="1">
    <source>
        <dbReference type="EMBL" id="GIY31536.1"/>
    </source>
</evidence>
<organism evidence="1 2">
    <name type="scientific">Caerostris darwini</name>
    <dbReference type="NCBI Taxonomy" id="1538125"/>
    <lineage>
        <taxon>Eukaryota</taxon>
        <taxon>Metazoa</taxon>
        <taxon>Ecdysozoa</taxon>
        <taxon>Arthropoda</taxon>
        <taxon>Chelicerata</taxon>
        <taxon>Arachnida</taxon>
        <taxon>Araneae</taxon>
        <taxon>Araneomorphae</taxon>
        <taxon>Entelegynae</taxon>
        <taxon>Araneoidea</taxon>
        <taxon>Araneidae</taxon>
        <taxon>Caerostris</taxon>
    </lineage>
</organism>
<dbReference type="AlphaFoldDB" id="A0AAV4SED1"/>
<dbReference type="Proteomes" id="UP001054837">
    <property type="component" value="Unassembled WGS sequence"/>
</dbReference>
<gene>
    <name evidence="1" type="ORF">CDAR_409881</name>
</gene>
<proteinExistence type="predicted"/>